<dbReference type="AlphaFoldDB" id="A0A4S8P227"/>
<keyword evidence="7" id="KW-1185">Reference proteome</keyword>
<keyword evidence="2 5" id="KW-0812">Transmembrane</keyword>
<dbReference type="Proteomes" id="UP000308828">
    <property type="component" value="Unassembled WGS sequence"/>
</dbReference>
<reference evidence="6 7" key="1">
    <citation type="submission" date="2019-04" db="EMBL/GenBank/DDBJ databases">
        <title>Genome sequence of strain shin9-1.</title>
        <authorList>
            <person name="Gao J."/>
            <person name="Sun J."/>
        </authorList>
    </citation>
    <scope>NUCLEOTIDE SEQUENCE [LARGE SCALE GENOMIC DNA]</scope>
    <source>
        <strain evidence="7">shin9-1</strain>
    </source>
</reference>
<dbReference type="OrthoDB" id="5516290at2"/>
<comment type="caution">
    <text evidence="6">The sequence shown here is derived from an EMBL/GenBank/DDBJ whole genome shotgun (WGS) entry which is preliminary data.</text>
</comment>
<evidence type="ECO:0000256" key="4">
    <source>
        <dbReference type="ARBA" id="ARBA00023136"/>
    </source>
</evidence>
<organism evidence="6 7">
    <name type="scientific">Peteryoungia ipomoeae</name>
    <dbReference type="NCBI Taxonomy" id="1210932"/>
    <lineage>
        <taxon>Bacteria</taxon>
        <taxon>Pseudomonadati</taxon>
        <taxon>Pseudomonadota</taxon>
        <taxon>Alphaproteobacteria</taxon>
        <taxon>Hyphomicrobiales</taxon>
        <taxon>Rhizobiaceae</taxon>
        <taxon>Peteryoungia</taxon>
    </lineage>
</organism>
<evidence type="ECO:0000256" key="2">
    <source>
        <dbReference type="ARBA" id="ARBA00022692"/>
    </source>
</evidence>
<comment type="subcellular location">
    <subcellularLocation>
        <location evidence="1">Membrane</location>
    </subcellularLocation>
</comment>
<dbReference type="GO" id="GO:0016020">
    <property type="term" value="C:membrane"/>
    <property type="evidence" value="ECO:0007669"/>
    <property type="project" value="UniProtKB-SubCell"/>
</dbReference>
<name>A0A4S8P227_9HYPH</name>
<dbReference type="InterPro" id="IPR001129">
    <property type="entry name" value="Membr-assoc_MAPEG"/>
</dbReference>
<evidence type="ECO:0000256" key="1">
    <source>
        <dbReference type="ARBA" id="ARBA00004370"/>
    </source>
</evidence>
<dbReference type="SUPFAM" id="SSF161084">
    <property type="entry name" value="MAPEG domain-like"/>
    <property type="match status" value="1"/>
</dbReference>
<dbReference type="RefSeq" id="WP_136598765.1">
    <property type="nucleotide sequence ID" value="NZ_STGV01000003.1"/>
</dbReference>
<evidence type="ECO:0008006" key="8">
    <source>
        <dbReference type="Google" id="ProtNLM"/>
    </source>
</evidence>
<sequence>MTGFEMFWPLVAHAFLIFCLYALLVVRRAEVVKSGEVEREAFRDNLAEPQASRVVNKAIANQFELPVLFYAVCVLLYIAEADNLPAVVGAWVFVLARYVQAYMQVTGKLLFRRLSFMAGFVVLFLLWVWLGAWMAFS</sequence>
<keyword evidence="3 5" id="KW-1133">Transmembrane helix</keyword>
<feature type="transmembrane region" description="Helical" evidence="5">
    <location>
        <begin position="59"/>
        <end position="78"/>
    </location>
</feature>
<evidence type="ECO:0000256" key="3">
    <source>
        <dbReference type="ARBA" id="ARBA00022989"/>
    </source>
</evidence>
<evidence type="ECO:0000313" key="7">
    <source>
        <dbReference type="Proteomes" id="UP000308828"/>
    </source>
</evidence>
<dbReference type="Gene3D" id="1.20.120.550">
    <property type="entry name" value="Membrane associated eicosanoid/glutathione metabolism-like domain"/>
    <property type="match status" value="1"/>
</dbReference>
<keyword evidence="4 5" id="KW-0472">Membrane</keyword>
<dbReference type="EMBL" id="STGV01000003">
    <property type="protein sequence ID" value="THV23325.1"/>
    <property type="molecule type" value="Genomic_DNA"/>
</dbReference>
<gene>
    <name evidence="6" type="ORF">FAA97_12040</name>
</gene>
<proteinExistence type="predicted"/>
<feature type="transmembrane region" description="Helical" evidence="5">
    <location>
        <begin position="6"/>
        <end position="26"/>
    </location>
</feature>
<feature type="transmembrane region" description="Helical" evidence="5">
    <location>
        <begin position="84"/>
        <end position="102"/>
    </location>
</feature>
<evidence type="ECO:0000256" key="5">
    <source>
        <dbReference type="SAM" id="Phobius"/>
    </source>
</evidence>
<evidence type="ECO:0000313" key="6">
    <source>
        <dbReference type="EMBL" id="THV23325.1"/>
    </source>
</evidence>
<feature type="transmembrane region" description="Helical" evidence="5">
    <location>
        <begin position="114"/>
        <end position="136"/>
    </location>
</feature>
<dbReference type="Pfam" id="PF01124">
    <property type="entry name" value="MAPEG"/>
    <property type="match status" value="1"/>
</dbReference>
<dbReference type="InterPro" id="IPR023352">
    <property type="entry name" value="MAPEG-like_dom_sf"/>
</dbReference>
<protein>
    <recommendedName>
        <fullName evidence="8">MAPEG family protein</fullName>
    </recommendedName>
</protein>
<accession>A0A4S8P227</accession>